<proteinExistence type="predicted"/>
<dbReference type="Pfam" id="PF05130">
    <property type="entry name" value="FlgN"/>
    <property type="match status" value="1"/>
</dbReference>
<dbReference type="InterPro" id="IPR036679">
    <property type="entry name" value="FlgN-like_sf"/>
</dbReference>
<evidence type="ECO:0000313" key="2">
    <source>
        <dbReference type="EMBL" id="MSU07826.1"/>
    </source>
</evidence>
<name>A0A6I2UGD3_9FIRM</name>
<dbReference type="SUPFAM" id="SSF140566">
    <property type="entry name" value="FlgN-like"/>
    <property type="match status" value="1"/>
</dbReference>
<keyword evidence="2" id="KW-0282">Flagellum</keyword>
<comment type="caution">
    <text evidence="2">The sequence shown here is derived from an EMBL/GenBank/DDBJ whole genome shotgun (WGS) entry which is preliminary data.</text>
</comment>
<evidence type="ECO:0000313" key="3">
    <source>
        <dbReference type="Proteomes" id="UP000433181"/>
    </source>
</evidence>
<keyword evidence="2" id="KW-0969">Cilium</keyword>
<dbReference type="GO" id="GO:0044780">
    <property type="term" value="P:bacterial-type flagellum assembly"/>
    <property type="evidence" value="ECO:0007669"/>
    <property type="project" value="InterPro"/>
</dbReference>
<gene>
    <name evidence="2" type="ORF">FYJ84_02335</name>
</gene>
<protein>
    <submittedName>
        <fullName evidence="2">Flagellar protein FlgN</fullName>
    </submittedName>
</protein>
<organism evidence="2 3">
    <name type="scientific">Anaerovibrio slackiae</name>
    <dbReference type="NCBI Taxonomy" id="2652309"/>
    <lineage>
        <taxon>Bacteria</taxon>
        <taxon>Bacillati</taxon>
        <taxon>Bacillota</taxon>
        <taxon>Negativicutes</taxon>
        <taxon>Selenomonadales</taxon>
        <taxon>Selenomonadaceae</taxon>
        <taxon>Anaerovibrio</taxon>
    </lineage>
</organism>
<keyword evidence="3" id="KW-1185">Reference proteome</keyword>
<accession>A0A6I2UGD3</accession>
<sequence>MQDLIHIIRQQLVLCLRLYELTREQQNALVNTAAPAVQRLTKEIEAVVIDLNRLEKKRCDFLQQQGSRDAASWVAAQPEGLEKNMALQLLEKQAGLLQKLKEASGNNLQYLNKNIEYIDYNVNVMTCTAAGVTYGTPGDNGGMPVQGSKMFEANV</sequence>
<dbReference type="InterPro" id="IPR007809">
    <property type="entry name" value="FlgN-like"/>
</dbReference>
<dbReference type="GeneID" id="96777745"/>
<dbReference type="RefSeq" id="WP_154405739.1">
    <property type="nucleotide sequence ID" value="NZ_VUNR01000003.1"/>
</dbReference>
<dbReference type="EMBL" id="VUNR01000003">
    <property type="protein sequence ID" value="MSU07826.1"/>
    <property type="molecule type" value="Genomic_DNA"/>
</dbReference>
<evidence type="ECO:0000256" key="1">
    <source>
        <dbReference type="ARBA" id="ARBA00022795"/>
    </source>
</evidence>
<keyword evidence="1" id="KW-1005">Bacterial flagellum biogenesis</keyword>
<keyword evidence="2" id="KW-0966">Cell projection</keyword>
<dbReference type="AlphaFoldDB" id="A0A6I2UGD3"/>
<dbReference type="Proteomes" id="UP000433181">
    <property type="component" value="Unassembled WGS sequence"/>
</dbReference>
<dbReference type="Gene3D" id="1.20.58.300">
    <property type="entry name" value="FlgN-like"/>
    <property type="match status" value="1"/>
</dbReference>
<reference evidence="2 3" key="1">
    <citation type="submission" date="2019-08" db="EMBL/GenBank/DDBJ databases">
        <title>In-depth cultivation of the pig gut microbiome towards novel bacterial diversity and tailored functional studies.</title>
        <authorList>
            <person name="Wylensek D."/>
            <person name="Hitch T.C.A."/>
            <person name="Clavel T."/>
        </authorList>
    </citation>
    <scope>NUCLEOTIDE SEQUENCE [LARGE SCALE GENOMIC DNA]</scope>
    <source>
        <strain evidence="2 3">WCA-693-APC-5D-A</strain>
    </source>
</reference>